<keyword evidence="2" id="KW-1185">Reference proteome</keyword>
<evidence type="ECO:0000313" key="2">
    <source>
        <dbReference type="Proteomes" id="UP000318937"/>
    </source>
</evidence>
<dbReference type="Gene3D" id="3.10.450.390">
    <property type="entry name" value="Protein of unknown function DUF3889"/>
    <property type="match status" value="1"/>
</dbReference>
<reference evidence="1 2" key="1">
    <citation type="submission" date="2019-05" db="EMBL/GenBank/DDBJ databases">
        <title>Psychrobacillus vulpis sp. nov., a new species isolated from feces of a red fox that inhabits in The Tablas de Daimiel Natural Park, Albacete, Spain.</title>
        <authorList>
            <person name="Rodriguez M."/>
            <person name="Reina J.C."/>
            <person name="Bejar V."/>
            <person name="Llamas I."/>
        </authorList>
    </citation>
    <scope>NUCLEOTIDE SEQUENCE [LARGE SCALE GENOMIC DNA]</scope>
    <source>
        <strain evidence="1 2">NHI-2</strain>
    </source>
</reference>
<accession>A0A544SQP1</accession>
<protein>
    <submittedName>
        <fullName evidence="1">DUF3889 domain-containing protein</fullName>
    </submittedName>
</protein>
<dbReference type="OrthoDB" id="2377048at2"/>
<organism evidence="1 2">
    <name type="scientific">Psychrobacillus soli</name>
    <dbReference type="NCBI Taxonomy" id="1543965"/>
    <lineage>
        <taxon>Bacteria</taxon>
        <taxon>Bacillati</taxon>
        <taxon>Bacillota</taxon>
        <taxon>Bacilli</taxon>
        <taxon>Bacillales</taxon>
        <taxon>Bacillaceae</taxon>
        <taxon>Psychrobacillus</taxon>
    </lineage>
</organism>
<dbReference type="InterPro" id="IPR024987">
    <property type="entry name" value="DUF3889"/>
</dbReference>
<evidence type="ECO:0000313" key="1">
    <source>
        <dbReference type="EMBL" id="TQR07520.1"/>
    </source>
</evidence>
<proteinExistence type="predicted"/>
<dbReference type="Proteomes" id="UP000318937">
    <property type="component" value="Unassembled WGS sequence"/>
</dbReference>
<name>A0A544SQP1_9BACI</name>
<comment type="caution">
    <text evidence="1">The sequence shown here is derived from an EMBL/GenBank/DDBJ whole genome shotgun (WGS) entry which is preliminary data.</text>
</comment>
<dbReference type="AlphaFoldDB" id="A0A544SQP1"/>
<dbReference type="EMBL" id="VDGG01000052">
    <property type="protein sequence ID" value="TQR07520.1"/>
    <property type="molecule type" value="Genomic_DNA"/>
</dbReference>
<dbReference type="Pfam" id="PF13028">
    <property type="entry name" value="DUF3889"/>
    <property type="match status" value="1"/>
</dbReference>
<gene>
    <name evidence="1" type="ORF">FG383_17770</name>
</gene>
<sequence length="113" mass="12990">MRFILLKLFIAVGIYFTVNSVPIYTPPVVSTIQEPPAYAKWGMLAIKETQAKYPNASIIDYLHQGRESNKDSTIEKFKLWLKNGDHEFGVFVTIEFTTDTEEVVNIEMQETSR</sequence>